<dbReference type="AlphaFoldDB" id="A0A951QHN6"/>
<sequence>MAVGRSGVVLSDLADIVNATASFIVAFVLSAVAILVSSLIHEPVVLVLGWIVLRTTRA</sequence>
<accession>A0A951QHN6</accession>
<protein>
    <submittedName>
        <fullName evidence="2">Uncharacterized protein</fullName>
    </submittedName>
</protein>
<keyword evidence="1" id="KW-0812">Transmembrane</keyword>
<organism evidence="2 3">
    <name type="scientific">Cyanomargarita calcarea GSE-NOS-MK-12-04C</name>
    <dbReference type="NCBI Taxonomy" id="2839659"/>
    <lineage>
        <taxon>Bacteria</taxon>
        <taxon>Bacillati</taxon>
        <taxon>Cyanobacteriota</taxon>
        <taxon>Cyanophyceae</taxon>
        <taxon>Nostocales</taxon>
        <taxon>Cyanomargaritaceae</taxon>
        <taxon>Cyanomargarita</taxon>
    </lineage>
</organism>
<keyword evidence="1" id="KW-0472">Membrane</keyword>
<name>A0A951QHN6_9CYAN</name>
<gene>
    <name evidence="2" type="ORF">KME60_01065</name>
</gene>
<dbReference type="EMBL" id="JAHHGZ010000001">
    <property type="protein sequence ID" value="MBW4666051.1"/>
    <property type="molecule type" value="Genomic_DNA"/>
</dbReference>
<dbReference type="Proteomes" id="UP000729701">
    <property type="component" value="Unassembled WGS sequence"/>
</dbReference>
<evidence type="ECO:0000313" key="2">
    <source>
        <dbReference type="EMBL" id="MBW4666051.1"/>
    </source>
</evidence>
<keyword evidence="1" id="KW-1133">Transmembrane helix</keyword>
<proteinExistence type="predicted"/>
<reference evidence="2" key="1">
    <citation type="submission" date="2021-05" db="EMBL/GenBank/DDBJ databases">
        <authorList>
            <person name="Pietrasiak N."/>
            <person name="Ward R."/>
            <person name="Stajich J.E."/>
            <person name="Kurbessoian T."/>
        </authorList>
    </citation>
    <scope>NUCLEOTIDE SEQUENCE</scope>
    <source>
        <strain evidence="2">GSE-NOS-MK-12-04C</strain>
    </source>
</reference>
<evidence type="ECO:0000256" key="1">
    <source>
        <dbReference type="SAM" id="Phobius"/>
    </source>
</evidence>
<feature type="transmembrane region" description="Helical" evidence="1">
    <location>
        <begin position="20"/>
        <end position="53"/>
    </location>
</feature>
<reference evidence="2" key="2">
    <citation type="journal article" date="2022" name="Microbiol. Resour. Announc.">
        <title>Metagenome Sequencing to Explore Phylogenomics of Terrestrial Cyanobacteria.</title>
        <authorList>
            <person name="Ward R.D."/>
            <person name="Stajich J.E."/>
            <person name="Johansen J.R."/>
            <person name="Huntemann M."/>
            <person name="Clum A."/>
            <person name="Foster B."/>
            <person name="Foster B."/>
            <person name="Roux S."/>
            <person name="Palaniappan K."/>
            <person name="Varghese N."/>
            <person name="Mukherjee S."/>
            <person name="Reddy T.B.K."/>
            <person name="Daum C."/>
            <person name="Copeland A."/>
            <person name="Chen I.A."/>
            <person name="Ivanova N.N."/>
            <person name="Kyrpides N.C."/>
            <person name="Shapiro N."/>
            <person name="Eloe-Fadrosh E.A."/>
            <person name="Pietrasiak N."/>
        </authorList>
    </citation>
    <scope>NUCLEOTIDE SEQUENCE</scope>
    <source>
        <strain evidence="2">GSE-NOS-MK-12-04C</strain>
    </source>
</reference>
<evidence type="ECO:0000313" key="3">
    <source>
        <dbReference type="Proteomes" id="UP000729701"/>
    </source>
</evidence>
<comment type="caution">
    <text evidence="2">The sequence shown here is derived from an EMBL/GenBank/DDBJ whole genome shotgun (WGS) entry which is preliminary data.</text>
</comment>